<reference evidence="1" key="1">
    <citation type="submission" date="2013-12" db="EMBL/GenBank/DDBJ databases">
        <authorList>
            <person name="Linke B."/>
        </authorList>
    </citation>
    <scope>NUCLEOTIDE SEQUENCE [LARGE SCALE GENOMIC DNA]</scope>
    <source>
        <strain evidence="1">CRIB-18</strain>
    </source>
</reference>
<evidence type="ECO:0000313" key="2">
    <source>
        <dbReference type="Proteomes" id="UP000031552"/>
    </source>
</evidence>
<proteinExistence type="predicted"/>
<name>A0A090CZ47_9BACT</name>
<accession>A0A090CZ47</accession>
<dbReference type="EMBL" id="CCEJ010000004">
    <property type="protein sequence ID" value="CDR34001.1"/>
    <property type="molecule type" value="Genomic_DNA"/>
</dbReference>
<keyword evidence="2" id="KW-1185">Reference proteome</keyword>
<dbReference type="OrthoDB" id="9931727at2"/>
<evidence type="ECO:0000313" key="1">
    <source>
        <dbReference type="EMBL" id="CDR34001.1"/>
    </source>
</evidence>
<sequence>MQSMTQILDRVFFLEIGVPEGKKTETLAVGLVFLKPDNEPDEKVWGYLSFHDQIAGRQRAITLQKKPDIAEMKITAVSDIGERFNFIFVTKEVWEEKVKKLFQVPDEVENKLIDTEQVQSLLLNLYP</sequence>
<comment type="caution">
    <text evidence="1">The sequence shown here is derived from an EMBL/GenBank/DDBJ whole genome shotgun (WGS) entry which is preliminary data.</text>
</comment>
<dbReference type="AlphaFoldDB" id="A0A090CZ47"/>
<dbReference type="STRING" id="1437425.CSEC_1177"/>
<organism evidence="1 2">
    <name type="scientific">Candidatus Criblamydia sequanensis CRIB-18</name>
    <dbReference type="NCBI Taxonomy" id="1437425"/>
    <lineage>
        <taxon>Bacteria</taxon>
        <taxon>Pseudomonadati</taxon>
        <taxon>Chlamydiota</taxon>
        <taxon>Chlamydiia</taxon>
        <taxon>Parachlamydiales</taxon>
        <taxon>Candidatus Criblamydiaceae</taxon>
        <taxon>Candidatus Criblamydia</taxon>
    </lineage>
</organism>
<gene>
    <name evidence="1" type="ORF">CSEC_1177</name>
</gene>
<dbReference type="RefSeq" id="WP_041017505.1">
    <property type="nucleotide sequence ID" value="NZ_CCEJ010000004.1"/>
</dbReference>
<reference evidence="1" key="2">
    <citation type="submission" date="2014-09" db="EMBL/GenBank/DDBJ databases">
        <title>Criblamydia sequanensis harbors a mega-plasmid encoding arsenite resistance.</title>
        <authorList>
            <person name="Bertelli C."/>
            <person name="Goesmann A."/>
            <person name="Greub G."/>
        </authorList>
    </citation>
    <scope>NUCLEOTIDE SEQUENCE [LARGE SCALE GENOMIC DNA]</scope>
    <source>
        <strain evidence="1">CRIB-18</strain>
    </source>
</reference>
<protein>
    <submittedName>
        <fullName evidence="1">Uncharacterized protein</fullName>
    </submittedName>
</protein>
<dbReference type="Proteomes" id="UP000031552">
    <property type="component" value="Unassembled WGS sequence"/>
</dbReference>